<dbReference type="PIRSF" id="PIRSF000980">
    <property type="entry name" value="RecC"/>
    <property type="match status" value="1"/>
</dbReference>
<comment type="function">
    <text evidence="10">A helicase/nuclease that prepares dsDNA breaks (DSB) for recombinational DNA repair. Binds to DSBs and unwinds DNA via a highly rapid and processive ATP-dependent bidirectional helicase activity. Unwinds dsDNA until it encounters a Chi (crossover hotspot instigator) sequence from the 3' direction. Cuts ssDNA a few nucleotides 3' to the Chi site. The properties and activities of the enzyme are changed at Chi. The Chi-altered holoenzyme produces a long 3'-ssDNA overhang and facilitates RecA-binding to the ssDNA for homologous DNA recombination and repair. Holoenzyme degrades any linearized DNA that is unable to undergo homologous recombination. In the holoenzyme this subunit recognizes the wild-type Chi sequence, and when added to isolated RecB increases its ATP-dependent helicase processivity.</text>
</comment>
<feature type="domain" description="RecC C-terminal" evidence="12">
    <location>
        <begin position="867"/>
        <end position="1093"/>
    </location>
</feature>
<evidence type="ECO:0000313" key="14">
    <source>
        <dbReference type="Proteomes" id="UP001381003"/>
    </source>
</evidence>
<dbReference type="SUPFAM" id="SSF52540">
    <property type="entry name" value="P-loop containing nucleoside triphosphate hydrolases"/>
    <property type="match status" value="3"/>
</dbReference>
<reference evidence="13 14" key="1">
    <citation type="submission" date="2022-09" db="EMBL/GenBank/DDBJ databases">
        <title>Complete genome sequence of Janibacter terrae strain COS04-44, PCL-degrading bacteria isolated from oil spilled coast.</title>
        <authorList>
            <person name="Park H."/>
            <person name="Kim J.Y."/>
            <person name="An S.H."/>
            <person name="Lee C.M."/>
            <person name="Weon H.-Y."/>
        </authorList>
    </citation>
    <scope>NUCLEOTIDE SEQUENCE [LARGE SCALE GENOMIC DNA]</scope>
    <source>
        <strain evidence="13 14">COS04-44</strain>
    </source>
</reference>
<dbReference type="Proteomes" id="UP001381003">
    <property type="component" value="Chromosome"/>
</dbReference>
<dbReference type="InterPro" id="IPR006697">
    <property type="entry name" value="RecC"/>
</dbReference>
<evidence type="ECO:0000256" key="11">
    <source>
        <dbReference type="SAM" id="MobiDB-lite"/>
    </source>
</evidence>
<keyword evidence="5 10" id="KW-0347">Helicase</keyword>
<dbReference type="Gene3D" id="1.10.10.990">
    <property type="match status" value="1"/>
</dbReference>
<evidence type="ECO:0000256" key="8">
    <source>
        <dbReference type="ARBA" id="ARBA00023125"/>
    </source>
</evidence>
<keyword evidence="7 10" id="KW-0067">ATP-binding</keyword>
<dbReference type="Pfam" id="PF17946">
    <property type="entry name" value="RecC_C"/>
    <property type="match status" value="1"/>
</dbReference>
<dbReference type="Pfam" id="PF04257">
    <property type="entry name" value="Exonuc_V_gamma"/>
    <property type="match status" value="1"/>
</dbReference>
<keyword evidence="14" id="KW-1185">Reference proteome</keyword>
<evidence type="ECO:0000256" key="3">
    <source>
        <dbReference type="ARBA" id="ARBA00022763"/>
    </source>
</evidence>
<evidence type="ECO:0000259" key="12">
    <source>
        <dbReference type="Pfam" id="PF17946"/>
    </source>
</evidence>
<feature type="region of interest" description="Disordered" evidence="11">
    <location>
        <begin position="206"/>
        <end position="246"/>
    </location>
</feature>
<organism evidence="13 14">
    <name type="scientific">Janibacter terrae</name>
    <dbReference type="NCBI Taxonomy" id="103817"/>
    <lineage>
        <taxon>Bacteria</taxon>
        <taxon>Bacillati</taxon>
        <taxon>Actinomycetota</taxon>
        <taxon>Actinomycetes</taxon>
        <taxon>Micrococcales</taxon>
        <taxon>Intrasporangiaceae</taxon>
        <taxon>Janibacter</taxon>
    </lineage>
</organism>
<accession>A0ABZ2FHZ1</accession>
<dbReference type="HAMAP" id="MF_01486">
    <property type="entry name" value="RecC"/>
    <property type="match status" value="1"/>
</dbReference>
<proteinExistence type="inferred from homology"/>
<gene>
    <name evidence="10 13" type="primary">recC</name>
    <name evidence="13" type="ORF">N5P18_07775</name>
</gene>
<name>A0ABZ2FHZ1_9MICO</name>
<comment type="miscellaneous">
    <text evidence="10">In the RecBCD complex, RecB has a slow 3'-5' helicase, an exonuclease activity and loads RecA onto ssDNA, RecD has a fast 5'-3' helicase activity, while RecC stimulates the ATPase and processivity of the RecB helicase and contributes to recognition of the Chi site.</text>
</comment>
<evidence type="ECO:0000256" key="1">
    <source>
        <dbReference type="ARBA" id="ARBA00022722"/>
    </source>
</evidence>
<feature type="region of interest" description="Disordered" evidence="11">
    <location>
        <begin position="334"/>
        <end position="376"/>
    </location>
</feature>
<dbReference type="GO" id="GO:0008854">
    <property type="term" value="F:exodeoxyribonuclease V activity"/>
    <property type="evidence" value="ECO:0007669"/>
    <property type="project" value="UniProtKB-EC"/>
</dbReference>
<dbReference type="NCBIfam" id="TIGR01450">
    <property type="entry name" value="recC"/>
    <property type="match status" value="1"/>
</dbReference>
<dbReference type="Gene3D" id="3.40.50.300">
    <property type="entry name" value="P-loop containing nucleotide triphosphate hydrolases"/>
    <property type="match status" value="2"/>
</dbReference>
<keyword evidence="6 10" id="KW-0269">Exonuclease</keyword>
<protein>
    <recommendedName>
        <fullName evidence="10">RecBCD enzyme subunit RecC</fullName>
    </recommendedName>
    <alternativeName>
        <fullName evidence="10">Exonuclease V subunit RecC</fullName>
        <shortName evidence="10">ExoV subunit RecC</shortName>
    </alternativeName>
    <alternativeName>
        <fullName evidence="10">Helicase/nuclease RecBCD subunit RecC</fullName>
    </alternativeName>
</protein>
<dbReference type="EMBL" id="CP104874">
    <property type="protein sequence ID" value="WWF06756.1"/>
    <property type="molecule type" value="Genomic_DNA"/>
</dbReference>
<keyword evidence="4 10" id="KW-0378">Hydrolase</keyword>
<evidence type="ECO:0000256" key="9">
    <source>
        <dbReference type="ARBA" id="ARBA00023204"/>
    </source>
</evidence>
<evidence type="ECO:0000256" key="7">
    <source>
        <dbReference type="ARBA" id="ARBA00022840"/>
    </source>
</evidence>
<comment type="similarity">
    <text evidence="10">Belongs to the RecC family.</text>
</comment>
<dbReference type="InterPro" id="IPR027417">
    <property type="entry name" value="P-loop_NTPase"/>
</dbReference>
<keyword evidence="9 10" id="KW-0234">DNA repair</keyword>
<feature type="compositionally biased region" description="Low complexity" evidence="11">
    <location>
        <begin position="207"/>
        <end position="240"/>
    </location>
</feature>
<keyword evidence="1 10" id="KW-0540">Nuclease</keyword>
<dbReference type="PANTHER" id="PTHR30591">
    <property type="entry name" value="RECBCD ENZYME SUBUNIT RECC"/>
    <property type="match status" value="1"/>
</dbReference>
<dbReference type="Gene3D" id="3.40.50.10930">
    <property type="match status" value="2"/>
</dbReference>
<keyword evidence="2 10" id="KW-0547">Nucleotide-binding</keyword>
<evidence type="ECO:0000256" key="2">
    <source>
        <dbReference type="ARBA" id="ARBA00022741"/>
    </source>
</evidence>
<dbReference type="PANTHER" id="PTHR30591:SF1">
    <property type="entry name" value="RECBCD ENZYME SUBUNIT RECC"/>
    <property type="match status" value="1"/>
</dbReference>
<evidence type="ECO:0000256" key="6">
    <source>
        <dbReference type="ARBA" id="ARBA00022839"/>
    </source>
</evidence>
<dbReference type="Gene3D" id="1.10.10.160">
    <property type="match status" value="1"/>
</dbReference>
<keyword evidence="8 10" id="KW-0238">DNA-binding</keyword>
<evidence type="ECO:0000256" key="4">
    <source>
        <dbReference type="ARBA" id="ARBA00022801"/>
    </source>
</evidence>
<feature type="compositionally biased region" description="Low complexity" evidence="11">
    <location>
        <begin position="341"/>
        <end position="367"/>
    </location>
</feature>
<dbReference type="SUPFAM" id="SSF52980">
    <property type="entry name" value="Restriction endonuclease-like"/>
    <property type="match status" value="1"/>
</dbReference>
<dbReference type="InterPro" id="IPR041500">
    <property type="entry name" value="RecC_C"/>
</dbReference>
<keyword evidence="3 10" id="KW-0227">DNA damage</keyword>
<dbReference type="InterPro" id="IPR011335">
    <property type="entry name" value="Restrct_endonuc-II-like"/>
</dbReference>
<comment type="subunit">
    <text evidence="10">Heterotrimer of RecB, RecC and RecD. All subunits contribute to DNA-binding.</text>
</comment>
<evidence type="ECO:0000256" key="5">
    <source>
        <dbReference type="ARBA" id="ARBA00022806"/>
    </source>
</evidence>
<sequence>MALHLHRAQRTDTLAEDLGGLLASPLPDPFAQEVVVVPEQGIERWLAQRLSHRLGTGEGGQDGVCAGVTFLRPRSLVTMLTGRDDDDPWLPQHLAWPLLSVIDDALGEPWCTALSRHLGHGTEDPDGVRAGRRYSVALRLARLLHRYAQSRPTMLTDWREGRDTDGAGAALDADLAWQAELWRRLVARVDAPPPDVRHAETVASLRDGAGAPPQGADGDGAGAPPQGADGDGAGAPPQGADGDGLELPERLSLFGHTRLAVTDVELLRALALSRDVHLWLPQPSPDLWERLAPFADEGVVDRADDRTSDLVRHPLLASLGRDSRELVRVLGSSGSPAALRDGAGAPPQGAGDGTPPQGAGDGAPPQGAGDGVPQPPRTVLEWLQADIRDDHVPDEDERAARQVPANDRSIQVHSCHGPARQVEVLREVLVGLLEDDPGLEPRDVLVMCPDVETYAPLIGAAFGLGDHGTDAEGVDTHPAHRLRVRLADRSLRATNPLLDVAHRVVALAGGRLTASEVLDLAASDAVRRRFRLDDDDLATMTRWVTDSGIRWGYDQARRAPFAMEVEHQGTWRFGLDRLLLGVTVSADGPLEVGGVMPLDDVGSGSVDLVGRVTEMLGRIGAGLDTLEGAGTAEQWMTGLTETVLSLTDVPTRDQWQVGDLRRTLSSAARHAGDDVPLRLADVRVLLRDQLAGRPSRASFRTGGLTVCTMTPMRSVPHRVVCLLGMDDDSFPRQQTVDGDDVLARTPLTGERDARSEDRQLLLDAVLAARDRLVITYTGADEHSGEPCPPAVPLGELIDAARETTTAPVPVRQHPLQPFDARNLSGGQGDDGPFSFDRAALQAARASLGERTPPGRLLTSPLPARAVDDISLAELISFYDNPARGFVRERLGVGVSREVDEVSDRLPIDLDGLQKWAIGDRALRARIAGHDPHAIYQAELLRGELPPAGLGHLALEEIGRAVEGLMAQVAQGPAEEPRSFDIEVALPGDRRLTGTVDGVRGHHLVDVTYSRLAPKHQLASWIRLLALTAAGSDDEGWQASALGKGSRGSVARTTRGPLPQAAARSHLAALVDLYALGLTAPLPLPVKTAFAWAEVVQRNGSRHTAATKKAEADWSASHLKNGTVIPGERDDAWWRLVHGSEAPFAVLLEDVAGPGTDLATLAPTVWGPAIDNIESTA</sequence>
<evidence type="ECO:0000256" key="10">
    <source>
        <dbReference type="HAMAP-Rule" id="MF_01486"/>
    </source>
</evidence>
<evidence type="ECO:0000313" key="13">
    <source>
        <dbReference type="EMBL" id="WWF06756.1"/>
    </source>
</evidence>
<dbReference type="InterPro" id="IPR013986">
    <property type="entry name" value="DExx_box_DNA_helicase_dom_sf"/>
</dbReference>
<dbReference type="RefSeq" id="WP_338539199.1">
    <property type="nucleotide sequence ID" value="NZ_CP104874.1"/>
</dbReference>